<feature type="transmembrane region" description="Helical" evidence="7">
    <location>
        <begin position="207"/>
        <end position="228"/>
    </location>
</feature>
<feature type="region of interest" description="Disordered" evidence="6">
    <location>
        <begin position="1"/>
        <end position="22"/>
    </location>
</feature>
<organism evidence="9 10">
    <name type="scientific">Fonsecaea pedrosoi CBS 271.37</name>
    <dbReference type="NCBI Taxonomy" id="1442368"/>
    <lineage>
        <taxon>Eukaryota</taxon>
        <taxon>Fungi</taxon>
        <taxon>Dikarya</taxon>
        <taxon>Ascomycota</taxon>
        <taxon>Pezizomycotina</taxon>
        <taxon>Eurotiomycetes</taxon>
        <taxon>Chaetothyriomycetidae</taxon>
        <taxon>Chaetothyriales</taxon>
        <taxon>Herpotrichiellaceae</taxon>
        <taxon>Fonsecaea</taxon>
    </lineage>
</organism>
<protein>
    <recommendedName>
        <fullName evidence="8">Major facilitator superfamily (MFS) profile domain-containing protein</fullName>
    </recommendedName>
</protein>
<dbReference type="GeneID" id="25301009"/>
<evidence type="ECO:0000256" key="6">
    <source>
        <dbReference type="SAM" id="MobiDB-lite"/>
    </source>
</evidence>
<evidence type="ECO:0000313" key="10">
    <source>
        <dbReference type="Proteomes" id="UP000053029"/>
    </source>
</evidence>
<proteinExistence type="predicted"/>
<feature type="transmembrane region" description="Helical" evidence="7">
    <location>
        <begin position="409"/>
        <end position="430"/>
    </location>
</feature>
<keyword evidence="5 7" id="KW-0472">Membrane</keyword>
<dbReference type="PANTHER" id="PTHR23501:SF109">
    <property type="entry name" value="MAJOR FACILITATOR SUPERFAMILY (MFS) PROFILE DOMAIN-CONTAINING PROTEIN-RELATED"/>
    <property type="match status" value="1"/>
</dbReference>
<dbReference type="Gene3D" id="1.20.1720.10">
    <property type="entry name" value="Multidrug resistance protein D"/>
    <property type="match status" value="1"/>
</dbReference>
<dbReference type="AlphaFoldDB" id="A0A0D2H5I7"/>
<name>A0A0D2H5I7_9EURO</name>
<dbReference type="EMBL" id="KN846969">
    <property type="protein sequence ID" value="KIW86125.1"/>
    <property type="molecule type" value="Genomic_DNA"/>
</dbReference>
<feature type="transmembrane region" description="Helical" evidence="7">
    <location>
        <begin position="50"/>
        <end position="69"/>
    </location>
</feature>
<feature type="transmembrane region" description="Helical" evidence="7">
    <location>
        <begin position="139"/>
        <end position="161"/>
    </location>
</feature>
<evidence type="ECO:0000313" key="9">
    <source>
        <dbReference type="EMBL" id="KIW86125.1"/>
    </source>
</evidence>
<feature type="transmembrane region" description="Helical" evidence="7">
    <location>
        <begin position="173"/>
        <end position="195"/>
    </location>
</feature>
<keyword evidence="3 7" id="KW-0812">Transmembrane</keyword>
<dbReference type="PROSITE" id="PS50850">
    <property type="entry name" value="MFS"/>
    <property type="match status" value="1"/>
</dbReference>
<dbReference type="PANTHER" id="PTHR23501">
    <property type="entry name" value="MAJOR FACILITATOR SUPERFAMILY"/>
    <property type="match status" value="1"/>
</dbReference>
<sequence length="604" mass="64433">METKETAPFDSHVESSSRTSLDGFDEVAPDAIGGRSVAELPKKYFTSIKLIGSVVAFSLGYTSGSLAFIMVAGSLEFINAEIGPSPDTIWIILAMTLGQVTAFFTIGRLGDIFGRRWFFVGANTLAFVGYIVASRAQNIPTLIGGNIINGLGSGIQLSGAVVSGELVPNNRRFMSYAIVTCVFAPLTSVGPGIGKVICVNTEQGWRWIYYILAIISFLGALIQFFCYFPPKFDQLHKRGSRKETVKHLDYVGLVILVGSVTSLLLGISWGGQRYAWKSANVIATIVVGGVGFIILILWERFGKPRHPVLPLYLFANWNFDCLTALACVGSMIFYASSIVLPQQMAILYRQSPSATGWISCTTSAGLNVGFILAGALSHKIKHVKYQLLAGAIFLTTFSGAMSAADGTKLAVPIVFVIIAAIAIGWIEVLVGSAGPLCLNAKDIGVANGVQWGLRTLMSSLASSIYVTIFTNRVTTNIPKYVVPAALNADLPASSLPSFLQALTSGNQQALMSVPGVTLDIITKASAAAQTAYYKSFQTVYFASIAFGGAAVISALIMRGWVLDSTLTLEVARKLQKIEVHGGDKPAKDIADIEESGAGPDHVHV</sequence>
<feature type="domain" description="Major facilitator superfamily (MFS) profile" evidence="8">
    <location>
        <begin position="48"/>
        <end position="565"/>
    </location>
</feature>
<evidence type="ECO:0000259" key="8">
    <source>
        <dbReference type="PROSITE" id="PS50850"/>
    </source>
</evidence>
<dbReference type="GO" id="GO:0022857">
    <property type="term" value="F:transmembrane transporter activity"/>
    <property type="evidence" value="ECO:0007669"/>
    <property type="project" value="InterPro"/>
</dbReference>
<keyword evidence="10" id="KW-1185">Reference proteome</keyword>
<feature type="transmembrane region" description="Helical" evidence="7">
    <location>
        <begin position="89"/>
        <end position="110"/>
    </location>
</feature>
<evidence type="ECO:0000256" key="7">
    <source>
        <dbReference type="SAM" id="Phobius"/>
    </source>
</evidence>
<dbReference type="VEuPathDB" id="FungiDB:Z517_01519"/>
<dbReference type="Gene3D" id="1.20.1250.20">
    <property type="entry name" value="MFS general substrate transporter like domains"/>
    <property type="match status" value="1"/>
</dbReference>
<evidence type="ECO:0000256" key="4">
    <source>
        <dbReference type="ARBA" id="ARBA00022989"/>
    </source>
</evidence>
<feature type="transmembrane region" description="Helical" evidence="7">
    <location>
        <begin position="385"/>
        <end position="403"/>
    </location>
</feature>
<feature type="transmembrane region" description="Helical" evidence="7">
    <location>
        <begin position="281"/>
        <end position="298"/>
    </location>
</feature>
<feature type="transmembrane region" description="Helical" evidence="7">
    <location>
        <begin position="354"/>
        <end position="373"/>
    </location>
</feature>
<feature type="transmembrane region" description="Helical" evidence="7">
    <location>
        <begin position="539"/>
        <end position="561"/>
    </location>
</feature>
<feature type="compositionally biased region" description="Basic and acidic residues" evidence="6">
    <location>
        <begin position="1"/>
        <end position="15"/>
    </location>
</feature>
<reference evidence="9 10" key="1">
    <citation type="submission" date="2015-01" db="EMBL/GenBank/DDBJ databases">
        <title>The Genome Sequence of Fonsecaea pedrosoi CBS 271.37.</title>
        <authorList>
            <consortium name="The Broad Institute Genomics Platform"/>
            <person name="Cuomo C."/>
            <person name="de Hoog S."/>
            <person name="Gorbushina A."/>
            <person name="Stielow B."/>
            <person name="Teixiera M."/>
            <person name="Abouelleil A."/>
            <person name="Chapman S.B."/>
            <person name="Priest M."/>
            <person name="Young S.K."/>
            <person name="Wortman J."/>
            <person name="Nusbaum C."/>
            <person name="Birren B."/>
        </authorList>
    </citation>
    <scope>NUCLEOTIDE SEQUENCE [LARGE SCALE GENOMIC DNA]</scope>
    <source>
        <strain evidence="9 10">CBS 271.37</strain>
    </source>
</reference>
<keyword evidence="4 7" id="KW-1133">Transmembrane helix</keyword>
<dbReference type="OrthoDB" id="4139357at2759"/>
<accession>A0A0D2H5I7</accession>
<dbReference type="InterPro" id="IPR053791">
    <property type="entry name" value="MFS_Tri12-like"/>
</dbReference>
<dbReference type="RefSeq" id="XP_013289933.1">
    <property type="nucleotide sequence ID" value="XM_013434479.1"/>
</dbReference>
<gene>
    <name evidence="9" type="ORF">Z517_01519</name>
</gene>
<dbReference type="InterPro" id="IPR010573">
    <property type="entry name" value="MFS_Str1/Tri12-like"/>
</dbReference>
<evidence type="ECO:0000256" key="3">
    <source>
        <dbReference type="ARBA" id="ARBA00022692"/>
    </source>
</evidence>
<dbReference type="InterPro" id="IPR020846">
    <property type="entry name" value="MFS_dom"/>
</dbReference>
<feature type="transmembrane region" description="Helical" evidence="7">
    <location>
        <begin position="117"/>
        <end position="133"/>
    </location>
</feature>
<evidence type="ECO:0000256" key="2">
    <source>
        <dbReference type="ARBA" id="ARBA00022448"/>
    </source>
</evidence>
<dbReference type="Pfam" id="PF06609">
    <property type="entry name" value="TRI12"/>
    <property type="match status" value="1"/>
</dbReference>
<dbReference type="InterPro" id="IPR036259">
    <property type="entry name" value="MFS_trans_sf"/>
</dbReference>
<keyword evidence="2" id="KW-0813">Transport</keyword>
<feature type="transmembrane region" description="Helical" evidence="7">
    <location>
        <begin position="310"/>
        <end position="334"/>
    </location>
</feature>
<evidence type="ECO:0000256" key="1">
    <source>
        <dbReference type="ARBA" id="ARBA00004141"/>
    </source>
</evidence>
<evidence type="ECO:0000256" key="5">
    <source>
        <dbReference type="ARBA" id="ARBA00023136"/>
    </source>
</evidence>
<dbReference type="HOGENOM" id="CLU_000960_25_2_1"/>
<feature type="transmembrane region" description="Helical" evidence="7">
    <location>
        <begin position="248"/>
        <end position="269"/>
    </location>
</feature>
<dbReference type="SUPFAM" id="SSF103473">
    <property type="entry name" value="MFS general substrate transporter"/>
    <property type="match status" value="1"/>
</dbReference>
<dbReference type="CDD" id="cd06179">
    <property type="entry name" value="MFS_TRI12_like"/>
    <property type="match status" value="1"/>
</dbReference>
<comment type="subcellular location">
    <subcellularLocation>
        <location evidence="1">Membrane</location>
        <topology evidence="1">Multi-pass membrane protein</topology>
    </subcellularLocation>
</comment>
<dbReference type="Proteomes" id="UP000053029">
    <property type="component" value="Unassembled WGS sequence"/>
</dbReference>
<dbReference type="GO" id="GO:0005886">
    <property type="term" value="C:plasma membrane"/>
    <property type="evidence" value="ECO:0007669"/>
    <property type="project" value="TreeGrafter"/>
</dbReference>